<reference evidence="2" key="1">
    <citation type="journal article" date="2014" name="Int. J. Syst. Evol. Microbiol.">
        <title>Complete genome sequence of Corynebacterium casei LMG S-19264T (=DSM 44701T), isolated from a smear-ripened cheese.</title>
        <authorList>
            <consortium name="US DOE Joint Genome Institute (JGI-PGF)"/>
            <person name="Walter F."/>
            <person name="Albersmeier A."/>
            <person name="Kalinowski J."/>
            <person name="Ruckert C."/>
        </authorList>
    </citation>
    <scope>NUCLEOTIDE SEQUENCE</scope>
    <source>
        <strain evidence="2">JCM 4518</strain>
    </source>
</reference>
<comment type="caution">
    <text evidence="2">The sequence shown here is derived from an EMBL/GenBank/DDBJ whole genome shotgun (WGS) entry which is preliminary data.</text>
</comment>
<dbReference type="AlphaFoldDB" id="A0A918SZS8"/>
<dbReference type="Proteomes" id="UP000644020">
    <property type="component" value="Unassembled WGS sequence"/>
</dbReference>
<accession>A0A918SZS8</accession>
<protein>
    <submittedName>
        <fullName evidence="2">Uncharacterized protein</fullName>
    </submittedName>
</protein>
<feature type="transmembrane region" description="Helical" evidence="1">
    <location>
        <begin position="36"/>
        <end position="56"/>
    </location>
</feature>
<keyword evidence="1" id="KW-1133">Transmembrane helix</keyword>
<sequence length="68" mass="7439">MGHGGRGVKARGPDPRASEVVLGPILRVYDTFSPTAVTWVVLGCRMAVGLVFYFLYGTRRSRPASEQK</sequence>
<proteinExistence type="predicted"/>
<keyword evidence="3" id="KW-1185">Reference proteome</keyword>
<gene>
    <name evidence="2" type="ORF">GCM10010305_25350</name>
</gene>
<name>A0A918SZS8_9ACTN</name>
<evidence type="ECO:0000313" key="3">
    <source>
        <dbReference type="Proteomes" id="UP000644020"/>
    </source>
</evidence>
<organism evidence="2 3">
    <name type="scientific">Streptomyces termitum</name>
    <dbReference type="NCBI Taxonomy" id="67368"/>
    <lineage>
        <taxon>Bacteria</taxon>
        <taxon>Bacillati</taxon>
        <taxon>Actinomycetota</taxon>
        <taxon>Actinomycetes</taxon>
        <taxon>Kitasatosporales</taxon>
        <taxon>Streptomycetaceae</taxon>
        <taxon>Streptomyces</taxon>
    </lineage>
</organism>
<keyword evidence="1" id="KW-0472">Membrane</keyword>
<keyword evidence="1" id="KW-0812">Transmembrane</keyword>
<reference evidence="2" key="2">
    <citation type="submission" date="2020-09" db="EMBL/GenBank/DDBJ databases">
        <authorList>
            <person name="Sun Q."/>
            <person name="Ohkuma M."/>
        </authorList>
    </citation>
    <scope>NUCLEOTIDE SEQUENCE</scope>
    <source>
        <strain evidence="2">JCM 4518</strain>
    </source>
</reference>
<evidence type="ECO:0000256" key="1">
    <source>
        <dbReference type="SAM" id="Phobius"/>
    </source>
</evidence>
<dbReference type="EMBL" id="BMUL01000005">
    <property type="protein sequence ID" value="GHA80649.1"/>
    <property type="molecule type" value="Genomic_DNA"/>
</dbReference>
<evidence type="ECO:0000313" key="2">
    <source>
        <dbReference type="EMBL" id="GHA80649.1"/>
    </source>
</evidence>